<evidence type="ECO:0000313" key="2">
    <source>
        <dbReference type="EMBL" id="KAF2118249.1"/>
    </source>
</evidence>
<gene>
    <name evidence="2" type="ORF">BDV96DRAFT_569537</name>
</gene>
<dbReference type="PANTHER" id="PTHR38790:SF4">
    <property type="entry name" value="2EXR DOMAIN-CONTAINING PROTEIN"/>
    <property type="match status" value="1"/>
</dbReference>
<dbReference type="AlphaFoldDB" id="A0A6A5ZFI9"/>
<sequence>MAPRKDATRIGSTTSTSAVVDSTARVAKTRPAAAAKHKDGSLNLKLRARSQLMDVVKKNTDSPLLRLPAEIRRMIWKYAVGGHHIYVHDPSLRRARYPKLTYRATLMGFGTHSLPAVPPGFVTPTFSLPKVCRQMYAETALLPYRLNMFAFDAPRIFDVWVRSRTLAQKRATSSLQPPLRSTTQIIDGTRAALSKKFPNLERIDLSDSAWGRVIYADDYGWSMHNETLQEISESLKQSEKGDVTITW</sequence>
<dbReference type="PANTHER" id="PTHR38790">
    <property type="entry name" value="2EXR DOMAIN-CONTAINING PROTEIN-RELATED"/>
    <property type="match status" value="1"/>
</dbReference>
<evidence type="ECO:0000313" key="3">
    <source>
        <dbReference type="Proteomes" id="UP000799770"/>
    </source>
</evidence>
<reference evidence="2" key="1">
    <citation type="journal article" date="2020" name="Stud. Mycol.">
        <title>101 Dothideomycetes genomes: a test case for predicting lifestyles and emergence of pathogens.</title>
        <authorList>
            <person name="Haridas S."/>
            <person name="Albert R."/>
            <person name="Binder M."/>
            <person name="Bloem J."/>
            <person name="Labutti K."/>
            <person name="Salamov A."/>
            <person name="Andreopoulos B."/>
            <person name="Baker S."/>
            <person name="Barry K."/>
            <person name="Bills G."/>
            <person name="Bluhm B."/>
            <person name="Cannon C."/>
            <person name="Castanera R."/>
            <person name="Culley D."/>
            <person name="Daum C."/>
            <person name="Ezra D."/>
            <person name="Gonzalez J."/>
            <person name="Henrissat B."/>
            <person name="Kuo A."/>
            <person name="Liang C."/>
            <person name="Lipzen A."/>
            <person name="Lutzoni F."/>
            <person name="Magnuson J."/>
            <person name="Mondo S."/>
            <person name="Nolan M."/>
            <person name="Ohm R."/>
            <person name="Pangilinan J."/>
            <person name="Park H.-J."/>
            <person name="Ramirez L."/>
            <person name="Alfaro M."/>
            <person name="Sun H."/>
            <person name="Tritt A."/>
            <person name="Yoshinaga Y."/>
            <person name="Zwiers L.-H."/>
            <person name="Turgeon B."/>
            <person name="Goodwin S."/>
            <person name="Spatafora J."/>
            <person name="Crous P."/>
            <person name="Grigoriev I."/>
        </authorList>
    </citation>
    <scope>NUCLEOTIDE SEQUENCE</scope>
    <source>
        <strain evidence="2">CBS 627.86</strain>
    </source>
</reference>
<dbReference type="Proteomes" id="UP000799770">
    <property type="component" value="Unassembled WGS sequence"/>
</dbReference>
<dbReference type="OrthoDB" id="5413827at2759"/>
<keyword evidence="3" id="KW-1185">Reference proteome</keyword>
<evidence type="ECO:0000259" key="1">
    <source>
        <dbReference type="Pfam" id="PF24864"/>
    </source>
</evidence>
<organism evidence="2 3">
    <name type="scientific">Lophiotrema nucula</name>
    <dbReference type="NCBI Taxonomy" id="690887"/>
    <lineage>
        <taxon>Eukaryota</taxon>
        <taxon>Fungi</taxon>
        <taxon>Dikarya</taxon>
        <taxon>Ascomycota</taxon>
        <taxon>Pezizomycotina</taxon>
        <taxon>Dothideomycetes</taxon>
        <taxon>Pleosporomycetidae</taxon>
        <taxon>Pleosporales</taxon>
        <taxon>Lophiotremataceae</taxon>
        <taxon>Lophiotrema</taxon>
    </lineage>
</organism>
<name>A0A6A5ZFI9_9PLEO</name>
<protein>
    <recommendedName>
        <fullName evidence="1">DUF7730 domain-containing protein</fullName>
    </recommendedName>
</protein>
<proteinExistence type="predicted"/>
<dbReference type="InterPro" id="IPR056632">
    <property type="entry name" value="DUF7730"/>
</dbReference>
<dbReference type="Pfam" id="PF24864">
    <property type="entry name" value="DUF7730"/>
    <property type="match status" value="1"/>
</dbReference>
<feature type="domain" description="DUF7730" evidence="1">
    <location>
        <begin position="59"/>
        <end position="157"/>
    </location>
</feature>
<accession>A0A6A5ZFI9</accession>
<dbReference type="EMBL" id="ML977317">
    <property type="protein sequence ID" value="KAF2118249.1"/>
    <property type="molecule type" value="Genomic_DNA"/>
</dbReference>